<sequence>MNLSVGGFQKDTSPERSRREPREKKSGFEGFHCAWCEAAAQKTLQQNSSDFTFSPPPPPHLEPSLLPL</sequence>
<reference evidence="2" key="1">
    <citation type="submission" date="2020-03" db="EMBL/GenBank/DDBJ databases">
        <authorList>
            <person name="Weist P."/>
        </authorList>
    </citation>
    <scope>NUCLEOTIDE SEQUENCE</scope>
</reference>
<evidence type="ECO:0000313" key="2">
    <source>
        <dbReference type="EMBL" id="CAB1419801.1"/>
    </source>
</evidence>
<proteinExistence type="predicted"/>
<accession>A0A9N7TWN4</accession>
<evidence type="ECO:0000256" key="1">
    <source>
        <dbReference type="SAM" id="MobiDB-lite"/>
    </source>
</evidence>
<feature type="region of interest" description="Disordered" evidence="1">
    <location>
        <begin position="1"/>
        <end position="26"/>
    </location>
</feature>
<dbReference type="Proteomes" id="UP001153269">
    <property type="component" value="Unassembled WGS sequence"/>
</dbReference>
<name>A0A9N7TWN4_PLEPL</name>
<comment type="caution">
    <text evidence="2">The sequence shown here is derived from an EMBL/GenBank/DDBJ whole genome shotgun (WGS) entry which is preliminary data.</text>
</comment>
<feature type="compositionally biased region" description="Basic and acidic residues" evidence="1">
    <location>
        <begin position="12"/>
        <end position="26"/>
    </location>
</feature>
<evidence type="ECO:0000313" key="3">
    <source>
        <dbReference type="Proteomes" id="UP001153269"/>
    </source>
</evidence>
<protein>
    <submittedName>
        <fullName evidence="2">Uncharacterized protein</fullName>
    </submittedName>
</protein>
<organism evidence="2 3">
    <name type="scientific">Pleuronectes platessa</name>
    <name type="common">European plaice</name>
    <dbReference type="NCBI Taxonomy" id="8262"/>
    <lineage>
        <taxon>Eukaryota</taxon>
        <taxon>Metazoa</taxon>
        <taxon>Chordata</taxon>
        <taxon>Craniata</taxon>
        <taxon>Vertebrata</taxon>
        <taxon>Euteleostomi</taxon>
        <taxon>Actinopterygii</taxon>
        <taxon>Neopterygii</taxon>
        <taxon>Teleostei</taxon>
        <taxon>Neoteleostei</taxon>
        <taxon>Acanthomorphata</taxon>
        <taxon>Carangaria</taxon>
        <taxon>Pleuronectiformes</taxon>
        <taxon>Pleuronectoidei</taxon>
        <taxon>Pleuronectidae</taxon>
        <taxon>Pleuronectes</taxon>
    </lineage>
</organism>
<dbReference type="EMBL" id="CADEAL010000412">
    <property type="protein sequence ID" value="CAB1419801.1"/>
    <property type="molecule type" value="Genomic_DNA"/>
</dbReference>
<gene>
    <name evidence="2" type="ORF">PLEPLA_LOCUS7652</name>
</gene>
<keyword evidence="3" id="KW-1185">Reference proteome</keyword>
<dbReference type="AlphaFoldDB" id="A0A9N7TWN4"/>
<feature type="region of interest" description="Disordered" evidence="1">
    <location>
        <begin position="46"/>
        <end position="68"/>
    </location>
</feature>